<proteinExistence type="predicted"/>
<comment type="caution">
    <text evidence="1">The sequence shown here is derived from an EMBL/GenBank/DDBJ whole genome shotgun (WGS) entry which is preliminary data.</text>
</comment>
<sequence>MNNWIFLYLAGILSGFALIEVTLTGFLASLTPFTTVIGALAVLVFSLILIYKGVRDLFNK</sequence>
<organism evidence="1 2">
    <name type="scientific">Metabacillus sediminilitoris</name>
    <dbReference type="NCBI Taxonomy" id="2567941"/>
    <lineage>
        <taxon>Bacteria</taxon>
        <taxon>Bacillati</taxon>
        <taxon>Bacillota</taxon>
        <taxon>Bacilli</taxon>
        <taxon>Bacillales</taxon>
        <taxon>Bacillaceae</taxon>
        <taxon>Metabacillus</taxon>
    </lineage>
</organism>
<evidence type="ECO:0000313" key="1">
    <source>
        <dbReference type="EMBL" id="THF81828.1"/>
    </source>
</evidence>
<dbReference type="Proteomes" id="UP000310334">
    <property type="component" value="Unassembled WGS sequence"/>
</dbReference>
<dbReference type="OrthoDB" id="2439445at2"/>
<name>A0A4S4C2H9_9BACI</name>
<dbReference type="AlphaFoldDB" id="A0A4S4C2H9"/>
<protein>
    <submittedName>
        <fullName evidence="1">Uncharacterized protein</fullName>
    </submittedName>
</protein>
<dbReference type="EMBL" id="SSNT01000003">
    <property type="protein sequence ID" value="THF81828.1"/>
    <property type="molecule type" value="Genomic_DNA"/>
</dbReference>
<reference evidence="1 2" key="1">
    <citation type="submission" date="2019-04" db="EMBL/GenBank/DDBJ databases">
        <title>Bacillus sediminilitoris sp. nov., isolated from a tidal flat sediment on the East China Sea.</title>
        <authorList>
            <person name="Wei Y."/>
            <person name="Mao H."/>
            <person name="Fang J."/>
        </authorList>
    </citation>
    <scope>NUCLEOTIDE SEQUENCE [LARGE SCALE GENOMIC DNA]</scope>
    <source>
        <strain evidence="1 2">DSL-17</strain>
    </source>
</reference>
<keyword evidence="2" id="KW-1185">Reference proteome</keyword>
<gene>
    <name evidence="1" type="ORF">E6W99_04040</name>
</gene>
<dbReference type="RefSeq" id="WP_136351915.1">
    <property type="nucleotide sequence ID" value="NZ_CP046266.1"/>
</dbReference>
<accession>A0A4S4C2H9</accession>
<evidence type="ECO:0000313" key="2">
    <source>
        <dbReference type="Proteomes" id="UP000310334"/>
    </source>
</evidence>